<dbReference type="Proteomes" id="UP000279457">
    <property type="component" value="Unassembled WGS sequence"/>
</dbReference>
<dbReference type="EMBL" id="RHHM01000002">
    <property type="protein sequence ID" value="RQM39517.1"/>
    <property type="molecule type" value="Genomic_DNA"/>
</dbReference>
<name>A0A3N6S3S0_9GAMM</name>
<evidence type="ECO:0000313" key="1">
    <source>
        <dbReference type="EMBL" id="RQM39517.1"/>
    </source>
</evidence>
<dbReference type="AlphaFoldDB" id="A0A3N6S3S0"/>
<protein>
    <submittedName>
        <fullName evidence="1">Uncharacterized protein</fullName>
    </submittedName>
</protein>
<dbReference type="RefSeq" id="WP_124231824.1">
    <property type="nucleotide sequence ID" value="NZ_RHHM01000002.1"/>
</dbReference>
<organism evidence="1 2">
    <name type="scientific">Erwinia psidii</name>
    <dbReference type="NCBI Taxonomy" id="69224"/>
    <lineage>
        <taxon>Bacteria</taxon>
        <taxon>Pseudomonadati</taxon>
        <taxon>Pseudomonadota</taxon>
        <taxon>Gammaproteobacteria</taxon>
        <taxon>Enterobacterales</taxon>
        <taxon>Erwiniaceae</taxon>
        <taxon>Erwinia</taxon>
    </lineage>
</organism>
<gene>
    <name evidence="1" type="ORF">EB241_03560</name>
</gene>
<accession>A0A3N6S3S0</accession>
<evidence type="ECO:0000313" key="2">
    <source>
        <dbReference type="Proteomes" id="UP000279457"/>
    </source>
</evidence>
<comment type="caution">
    <text evidence="1">The sequence shown here is derived from an EMBL/GenBank/DDBJ whole genome shotgun (WGS) entry which is preliminary data.</text>
</comment>
<reference evidence="1 2" key="1">
    <citation type="submission" date="2018-10" db="EMBL/GenBank/DDBJ databases">
        <title>Draft genome sequence for the type isolate of Erwinia psidii, agent causal of bacterial blight in guava (Psidium guajava) and wilt and die-back of Eucalyptus spp.</title>
        <authorList>
            <person name="Hermenegildo P.S."/>
            <person name="Santos S.A."/>
            <person name="Guimaraes L.M.S."/>
            <person name="Vidigal P.M.P."/>
            <person name="Pereira I.C."/>
            <person name="Badel J.L."/>
            <person name="Alfenas-Zerbini P."/>
            <person name="Ferreira M.A.S.V."/>
            <person name="Alfenas A.C."/>
        </authorList>
    </citation>
    <scope>NUCLEOTIDE SEQUENCE [LARGE SCALE GENOMIC DNA]</scope>
    <source>
        <strain evidence="1 2">IBSBF 435</strain>
    </source>
</reference>
<keyword evidence="2" id="KW-1185">Reference proteome</keyword>
<sequence>MVMQGAVFITDFHREAYSGERQPSALLSDTTPLRLAQIYRWLKKILWLTITETGQNKIPRAAARSGIS</sequence>
<proteinExistence type="predicted"/>